<keyword evidence="3" id="KW-0378">Hydrolase</keyword>
<evidence type="ECO:0000256" key="2">
    <source>
        <dbReference type="SAM" id="Phobius"/>
    </source>
</evidence>
<keyword evidence="3" id="KW-0645">Protease</keyword>
<dbReference type="GO" id="GO:0006508">
    <property type="term" value="P:proteolysis"/>
    <property type="evidence" value="ECO:0007669"/>
    <property type="project" value="UniProtKB-KW"/>
</dbReference>
<reference evidence="3 4" key="1">
    <citation type="journal article" date="2024" name="IMA Fungus">
        <title>Apiospora arundinis, a panoply of carbohydrate-active enzymes and secondary metabolites.</title>
        <authorList>
            <person name="Sorensen T."/>
            <person name="Petersen C."/>
            <person name="Muurmann A.T."/>
            <person name="Christiansen J.V."/>
            <person name="Brundto M.L."/>
            <person name="Overgaard C.K."/>
            <person name="Boysen A.T."/>
            <person name="Wollenberg R.D."/>
            <person name="Larsen T.O."/>
            <person name="Sorensen J.L."/>
            <person name="Nielsen K.L."/>
            <person name="Sondergaard T.E."/>
        </authorList>
    </citation>
    <scope>NUCLEOTIDE SEQUENCE [LARGE SCALE GENOMIC DNA]</scope>
    <source>
        <strain evidence="3 4">AAU 773</strain>
    </source>
</reference>
<keyword evidence="2" id="KW-1133">Transmembrane helix</keyword>
<protein>
    <submittedName>
        <fullName evidence="3">Cysteine protease</fullName>
    </submittedName>
</protein>
<feature type="compositionally biased region" description="Basic residues" evidence="1">
    <location>
        <begin position="485"/>
        <end position="496"/>
    </location>
</feature>
<feature type="region of interest" description="Disordered" evidence="1">
    <location>
        <begin position="477"/>
        <end position="500"/>
    </location>
</feature>
<proteinExistence type="predicted"/>
<organism evidence="3 4">
    <name type="scientific">Apiospora arundinis</name>
    <dbReference type="NCBI Taxonomy" id="335852"/>
    <lineage>
        <taxon>Eukaryota</taxon>
        <taxon>Fungi</taxon>
        <taxon>Dikarya</taxon>
        <taxon>Ascomycota</taxon>
        <taxon>Pezizomycotina</taxon>
        <taxon>Sordariomycetes</taxon>
        <taxon>Xylariomycetidae</taxon>
        <taxon>Amphisphaeriales</taxon>
        <taxon>Apiosporaceae</taxon>
        <taxon>Apiospora</taxon>
    </lineage>
</organism>
<dbReference type="EMBL" id="JAPCWZ010000005">
    <property type="protein sequence ID" value="KAK8862496.1"/>
    <property type="molecule type" value="Genomic_DNA"/>
</dbReference>
<accession>A0ABR2IFY4</accession>
<evidence type="ECO:0000313" key="4">
    <source>
        <dbReference type="Proteomes" id="UP001390339"/>
    </source>
</evidence>
<keyword evidence="4" id="KW-1185">Reference proteome</keyword>
<comment type="caution">
    <text evidence="3">The sequence shown here is derived from an EMBL/GenBank/DDBJ whole genome shotgun (WGS) entry which is preliminary data.</text>
</comment>
<evidence type="ECO:0000313" key="3">
    <source>
        <dbReference type="EMBL" id="KAK8862496.1"/>
    </source>
</evidence>
<dbReference type="GO" id="GO:0008233">
    <property type="term" value="F:peptidase activity"/>
    <property type="evidence" value="ECO:0007669"/>
    <property type="project" value="UniProtKB-KW"/>
</dbReference>
<gene>
    <name evidence="3" type="ORF">PGQ11_008731</name>
</gene>
<dbReference type="Proteomes" id="UP001390339">
    <property type="component" value="Unassembled WGS sequence"/>
</dbReference>
<evidence type="ECO:0000256" key="1">
    <source>
        <dbReference type="SAM" id="MobiDB-lite"/>
    </source>
</evidence>
<feature type="transmembrane region" description="Helical" evidence="2">
    <location>
        <begin position="438"/>
        <end position="457"/>
    </location>
</feature>
<sequence>MAAQSSRSQSPDVMVQIVEVGANHGDTRDDSHSEFEFASSEDVRVESCSAYLMDFPGGRDTASRCIVEDTEHLRREIRDRSSHSKAKLIVVVHGLPVDYVGFLRDSSLIQFDLVDSIARRRPSRYAKKYGDRHLSYEYPEQLALGGHGASRSPCNQDLSKVSSSVDLLGDPPQYSLSDPGREVAICRATLRVSTEYDGKAHVLLLDRSLWRNLPHFRKPMVESFVTKYCACDTETKHAWHLDELTHSKEEPSLEHRIWAYLEDDADFSERTLAKESSAYLLACFTQCVYACWAEFLDTLTLEGDAQIYMSLLQQIQRSLERNIDAELHLKGEAFSGSDWQGLLERLERKVRLAAHLSPAAVIQMPAAPEPVQAPSTPQPAAEVISSKLKEAAPTPEAEENQRSLDRVTYLGGVLLPMTIVSGILAMGDTFGPTGDMFYVFWATAVPLTLLTLVIIYADSIRRVEVWIEEAGSSFESPATSSGRLMGKKKKPLRHQGRPVSDLEQAVPYSETITIDYGTTETATQKISEPVTYMAEEPVIIAQPEEQGAGGDGQEPRVWKKEELGWLGACKTILGIYKLPEMKKRPWTVHTKTTTTTTTLE</sequence>
<keyword evidence="2" id="KW-0812">Transmembrane</keyword>
<feature type="transmembrane region" description="Helical" evidence="2">
    <location>
        <begin position="407"/>
        <end position="426"/>
    </location>
</feature>
<name>A0ABR2IFY4_9PEZI</name>
<keyword evidence="2" id="KW-0472">Membrane</keyword>